<protein>
    <submittedName>
        <fullName evidence="1">Polyketide cyclase/dehydrase</fullName>
    </submittedName>
</protein>
<dbReference type="CDD" id="cd07821">
    <property type="entry name" value="PYR_PYL_RCAR_like"/>
    <property type="match status" value="1"/>
</dbReference>
<dbReference type="RefSeq" id="WP_013872285.1">
    <property type="nucleotide sequence ID" value="NC_015656.1"/>
</dbReference>
<dbReference type="KEGG" id="fsy:FsymDg_0791"/>
<gene>
    <name evidence="1" type="ordered locus">FsymDg_0791</name>
</gene>
<sequence>MSGRRRVYVVTQLSPAAPSAVFELLADGAGWSRWAAPLISRSWWEREGTPPPGGVGAVRRVGRPPLISREEIVEYLPARRHAYRIRSALLPIRDYLATVDLAPVDGGTEIVWQGSFVPLVPGTGALLAGVLKFFIARLARRLARAAAAGPQPGPAATPPATA</sequence>
<accession>F8B1R0</accession>
<proteinExistence type="predicted"/>
<dbReference type="EMBL" id="CP002801">
    <property type="protein sequence ID" value="AEH08305.1"/>
    <property type="molecule type" value="Genomic_DNA"/>
</dbReference>
<keyword evidence="2" id="KW-1185">Reference proteome</keyword>
<evidence type="ECO:0000313" key="2">
    <source>
        <dbReference type="Proteomes" id="UP000001549"/>
    </source>
</evidence>
<dbReference type="SUPFAM" id="SSF55961">
    <property type="entry name" value="Bet v1-like"/>
    <property type="match status" value="1"/>
</dbReference>
<name>F8B1R0_9ACTN</name>
<dbReference type="Proteomes" id="UP000001549">
    <property type="component" value="Chromosome"/>
</dbReference>
<dbReference type="Pfam" id="PF10604">
    <property type="entry name" value="Polyketide_cyc2"/>
    <property type="match status" value="1"/>
</dbReference>
<evidence type="ECO:0000313" key="1">
    <source>
        <dbReference type="EMBL" id="AEH08305.1"/>
    </source>
</evidence>
<dbReference type="AlphaFoldDB" id="F8B1R0"/>
<organism evidence="1 2">
    <name type="scientific">Candidatus Protofrankia datiscae</name>
    <dbReference type="NCBI Taxonomy" id="2716812"/>
    <lineage>
        <taxon>Bacteria</taxon>
        <taxon>Bacillati</taxon>
        <taxon>Actinomycetota</taxon>
        <taxon>Actinomycetes</taxon>
        <taxon>Frankiales</taxon>
        <taxon>Frankiaceae</taxon>
        <taxon>Protofrankia</taxon>
    </lineage>
</organism>
<reference evidence="1 2" key="1">
    <citation type="submission" date="2011-05" db="EMBL/GenBank/DDBJ databases">
        <title>Complete sequence of chromosome of Frankia symbiont of Datisca glomerata.</title>
        <authorList>
            <consortium name="US DOE Joint Genome Institute"/>
            <person name="Lucas S."/>
            <person name="Han J."/>
            <person name="Lapidus A."/>
            <person name="Cheng J.-F."/>
            <person name="Goodwin L."/>
            <person name="Pitluck S."/>
            <person name="Peters L."/>
            <person name="Mikhailova N."/>
            <person name="Chertkov O."/>
            <person name="Teshima H."/>
            <person name="Han C."/>
            <person name="Tapia R."/>
            <person name="Land M."/>
            <person name="Hauser L."/>
            <person name="Kyrpides N."/>
            <person name="Ivanova N."/>
            <person name="Pagani I."/>
            <person name="Berry A."/>
            <person name="Pawlowski K."/>
            <person name="Persson T."/>
            <person name="Vanden Heuvel B."/>
            <person name="Benson D."/>
            <person name="Woyke T."/>
        </authorList>
    </citation>
    <scope>NUCLEOTIDE SEQUENCE [LARGE SCALE GENOMIC DNA]</scope>
    <source>
        <strain evidence="2">4085684</strain>
    </source>
</reference>
<dbReference type="InterPro" id="IPR019587">
    <property type="entry name" value="Polyketide_cyclase/dehydratase"/>
</dbReference>
<dbReference type="InterPro" id="IPR023393">
    <property type="entry name" value="START-like_dom_sf"/>
</dbReference>
<dbReference type="eggNOG" id="COG3832">
    <property type="taxonomic scope" value="Bacteria"/>
</dbReference>
<dbReference type="HOGENOM" id="CLU_122733_1_0_11"/>
<dbReference type="STRING" id="656024.FsymDg_0791"/>
<dbReference type="Gene3D" id="3.30.530.20">
    <property type="match status" value="1"/>
</dbReference>